<organism evidence="8 9">
    <name type="scientific">Macrolepiota fuliginosa MF-IS2</name>
    <dbReference type="NCBI Taxonomy" id="1400762"/>
    <lineage>
        <taxon>Eukaryota</taxon>
        <taxon>Fungi</taxon>
        <taxon>Dikarya</taxon>
        <taxon>Basidiomycota</taxon>
        <taxon>Agaricomycotina</taxon>
        <taxon>Agaricomycetes</taxon>
        <taxon>Agaricomycetidae</taxon>
        <taxon>Agaricales</taxon>
        <taxon>Agaricineae</taxon>
        <taxon>Agaricaceae</taxon>
        <taxon>Macrolepiota</taxon>
    </lineage>
</organism>
<dbReference type="InterPro" id="IPR050495">
    <property type="entry name" value="ATG22/LtaA_families"/>
</dbReference>
<gene>
    <name evidence="8" type="ORF">P691DRAFT_533773</name>
</gene>
<keyword evidence="3 6" id="KW-0812">Transmembrane</keyword>
<dbReference type="Proteomes" id="UP000807342">
    <property type="component" value="Unassembled WGS sequence"/>
</dbReference>
<evidence type="ECO:0000256" key="5">
    <source>
        <dbReference type="ARBA" id="ARBA00023136"/>
    </source>
</evidence>
<comment type="caution">
    <text evidence="8">The sequence shown here is derived from an EMBL/GenBank/DDBJ whole genome shotgun (WGS) entry which is preliminary data.</text>
</comment>
<dbReference type="GO" id="GO:0012505">
    <property type="term" value="C:endomembrane system"/>
    <property type="evidence" value="ECO:0007669"/>
    <property type="project" value="UniProtKB-SubCell"/>
</dbReference>
<protein>
    <recommendedName>
        <fullName evidence="6">Autophagy-related protein</fullName>
    </recommendedName>
</protein>
<comment type="subcellular location">
    <subcellularLocation>
        <location evidence="1">Endomembrane system</location>
        <topology evidence="1">Multi-pass membrane protein</topology>
    </subcellularLocation>
    <subcellularLocation>
        <location evidence="6">Vacuole membrane</location>
        <topology evidence="6">Multi-pass membrane protein</topology>
    </subcellularLocation>
</comment>
<sequence length="128" mass="14014">MVCTLLSFVFSLIYQTLGFATITSTTALSAKASLHMPTSLLMLTGVITTASGILESQVWSHIQHGSRLSDLTILIHPIPLAFLIQHQIVLSTPDEIFALTVIFGSVHGCFQGYARAFYAELVRMREGM</sequence>
<dbReference type="InterPro" id="IPR024671">
    <property type="entry name" value="Atg22-like"/>
</dbReference>
<evidence type="ECO:0000313" key="9">
    <source>
        <dbReference type="Proteomes" id="UP000807342"/>
    </source>
</evidence>
<evidence type="ECO:0000256" key="6">
    <source>
        <dbReference type="RuleBase" id="RU363073"/>
    </source>
</evidence>
<evidence type="ECO:0000313" key="8">
    <source>
        <dbReference type="EMBL" id="KAF9441878.1"/>
    </source>
</evidence>
<dbReference type="PANTHER" id="PTHR23519">
    <property type="entry name" value="AUTOPHAGY-RELATED PROTEIN 22"/>
    <property type="match status" value="1"/>
</dbReference>
<dbReference type="Pfam" id="PF11700">
    <property type="entry name" value="ATG22"/>
    <property type="match status" value="1"/>
</dbReference>
<dbReference type="EMBL" id="MU151758">
    <property type="protein sequence ID" value="KAF9441878.1"/>
    <property type="molecule type" value="Genomic_DNA"/>
</dbReference>
<comment type="similarity">
    <text evidence="6">Belongs to the ATG22 family.</text>
</comment>
<dbReference type="GO" id="GO:0032974">
    <property type="term" value="P:amino acid transmembrane export from vacuole"/>
    <property type="evidence" value="ECO:0007669"/>
    <property type="project" value="TreeGrafter"/>
</dbReference>
<evidence type="ECO:0000256" key="4">
    <source>
        <dbReference type="ARBA" id="ARBA00022989"/>
    </source>
</evidence>
<keyword evidence="4 6" id="KW-1133">Transmembrane helix</keyword>
<dbReference type="GO" id="GO:0006914">
    <property type="term" value="P:autophagy"/>
    <property type="evidence" value="ECO:0007669"/>
    <property type="project" value="UniProtKB-KW"/>
</dbReference>
<keyword evidence="7" id="KW-0732">Signal</keyword>
<proteinExistence type="inferred from homology"/>
<dbReference type="GO" id="GO:0005774">
    <property type="term" value="C:vacuolar membrane"/>
    <property type="evidence" value="ECO:0007669"/>
    <property type="project" value="UniProtKB-SubCell"/>
</dbReference>
<name>A0A9P6BXV8_9AGAR</name>
<evidence type="ECO:0000256" key="1">
    <source>
        <dbReference type="ARBA" id="ARBA00004127"/>
    </source>
</evidence>
<keyword evidence="5 6" id="KW-0472">Membrane</keyword>
<evidence type="ECO:0000256" key="3">
    <source>
        <dbReference type="ARBA" id="ARBA00022692"/>
    </source>
</evidence>
<comment type="function">
    <text evidence="6">Vacuolar effluxer which mediate the efflux of amino acids resulting from autophagic degradation. The release of autophagic amino acids allows the maintenance of protein synthesis and viability during nitrogen starvation.</text>
</comment>
<keyword evidence="6" id="KW-0926">Vacuole</keyword>
<accession>A0A9P6BXV8</accession>
<dbReference type="AlphaFoldDB" id="A0A9P6BXV8"/>
<reference evidence="8" key="1">
    <citation type="submission" date="2020-11" db="EMBL/GenBank/DDBJ databases">
        <authorList>
            <consortium name="DOE Joint Genome Institute"/>
            <person name="Ahrendt S."/>
            <person name="Riley R."/>
            <person name="Andreopoulos W."/>
            <person name="Labutti K."/>
            <person name="Pangilinan J."/>
            <person name="Ruiz-Duenas F.J."/>
            <person name="Barrasa J.M."/>
            <person name="Sanchez-Garcia M."/>
            <person name="Camarero S."/>
            <person name="Miyauchi S."/>
            <person name="Serrano A."/>
            <person name="Linde D."/>
            <person name="Babiker R."/>
            <person name="Drula E."/>
            <person name="Ayuso-Fernandez I."/>
            <person name="Pacheco R."/>
            <person name="Padilla G."/>
            <person name="Ferreira P."/>
            <person name="Barriuso J."/>
            <person name="Kellner H."/>
            <person name="Castanera R."/>
            <person name="Alfaro M."/>
            <person name="Ramirez L."/>
            <person name="Pisabarro A.G."/>
            <person name="Kuo A."/>
            <person name="Tritt A."/>
            <person name="Lipzen A."/>
            <person name="He G."/>
            <person name="Yan M."/>
            <person name="Ng V."/>
            <person name="Cullen D."/>
            <person name="Martin F."/>
            <person name="Rosso M.-N."/>
            <person name="Henrissat B."/>
            <person name="Hibbett D."/>
            <person name="Martinez A.T."/>
            <person name="Grigoriev I.V."/>
        </authorList>
    </citation>
    <scope>NUCLEOTIDE SEQUENCE</scope>
    <source>
        <strain evidence="8">MF-IS2</strain>
    </source>
</reference>
<dbReference type="OrthoDB" id="192733at2759"/>
<keyword evidence="2 6" id="KW-0813">Transport</keyword>
<comment type="caution">
    <text evidence="6">Lacks conserved residue(s) required for the propagation of feature annotation.</text>
</comment>
<feature type="chain" id="PRO_5040455905" description="Autophagy-related protein" evidence="7">
    <location>
        <begin position="19"/>
        <end position="128"/>
    </location>
</feature>
<keyword evidence="6" id="KW-0072">Autophagy</keyword>
<keyword evidence="6" id="KW-0029">Amino-acid transport</keyword>
<evidence type="ECO:0000256" key="2">
    <source>
        <dbReference type="ARBA" id="ARBA00022448"/>
    </source>
</evidence>
<evidence type="ECO:0000256" key="7">
    <source>
        <dbReference type="SAM" id="SignalP"/>
    </source>
</evidence>
<keyword evidence="9" id="KW-1185">Reference proteome</keyword>
<feature type="signal peptide" evidence="7">
    <location>
        <begin position="1"/>
        <end position="18"/>
    </location>
</feature>
<feature type="transmembrane region" description="Helical" evidence="6">
    <location>
        <begin position="96"/>
        <end position="118"/>
    </location>
</feature>
<dbReference type="PANTHER" id="PTHR23519:SF1">
    <property type="entry name" value="AUTOPHAGY-RELATED PROTEIN 22"/>
    <property type="match status" value="1"/>
</dbReference>